<gene>
    <name evidence="2" type="ORF">NT2_04_01920</name>
</gene>
<sequence>MRKLLTASALALTLGSLVATAAPAAAQYRQEISNDMRQCAGNNGPAIKVTVHGIRAGSGVVRVQSYRATNADWMAKGRWINRIEAPARAASMTFCVPLPDAGTYGIAVRHDVNGNGKTDISRDGGAMSNNPSINILNLGKPSYKKVGVAVNNGVTPITINMRYM</sequence>
<dbReference type="EMBL" id="BASZ01000004">
    <property type="protein sequence ID" value="GAD48780.1"/>
    <property type="molecule type" value="Genomic_DNA"/>
</dbReference>
<dbReference type="Proteomes" id="UP000016568">
    <property type="component" value="Unassembled WGS sequence"/>
</dbReference>
<feature type="chain" id="PRO_5030177716" description="DUF2141 domain-containing protein" evidence="1">
    <location>
        <begin position="22"/>
        <end position="164"/>
    </location>
</feature>
<dbReference type="InterPro" id="IPR018673">
    <property type="entry name" value="DUF2141"/>
</dbReference>
<name>U2YJX8_9SPHN</name>
<reference evidence="2 3" key="1">
    <citation type="submission" date="2013-09" db="EMBL/GenBank/DDBJ databases">
        <title>Whole genome shotgun sequence of Novosphingobium tardaugens NBRC 16725.</title>
        <authorList>
            <person name="Isaki S."/>
            <person name="Hosoyama A."/>
            <person name="Tsuchikane K."/>
            <person name="Katsumata H."/>
            <person name="Ando Y."/>
            <person name="Yamazaki S."/>
            <person name="Fujita N."/>
        </authorList>
    </citation>
    <scope>NUCLEOTIDE SEQUENCE [LARGE SCALE GENOMIC DNA]</scope>
    <source>
        <strain evidence="2 3">NBRC 16725</strain>
    </source>
</reference>
<evidence type="ECO:0000313" key="3">
    <source>
        <dbReference type="Proteomes" id="UP000016568"/>
    </source>
</evidence>
<keyword evidence="1" id="KW-0732">Signal</keyword>
<evidence type="ECO:0000256" key="1">
    <source>
        <dbReference type="SAM" id="SignalP"/>
    </source>
</evidence>
<keyword evidence="3" id="KW-1185">Reference proteome</keyword>
<dbReference type="RefSeq" id="WP_021689687.1">
    <property type="nucleotide sequence ID" value="NZ_BASZ01000004.1"/>
</dbReference>
<evidence type="ECO:0008006" key="4">
    <source>
        <dbReference type="Google" id="ProtNLM"/>
    </source>
</evidence>
<dbReference type="KEGG" id="ntd:EGO55_09325"/>
<accession>U2YJX8</accession>
<evidence type="ECO:0000313" key="2">
    <source>
        <dbReference type="EMBL" id="GAD48780.1"/>
    </source>
</evidence>
<organism evidence="2 3">
    <name type="scientific">Caenibius tardaugens NBRC 16725</name>
    <dbReference type="NCBI Taxonomy" id="1219035"/>
    <lineage>
        <taxon>Bacteria</taxon>
        <taxon>Pseudomonadati</taxon>
        <taxon>Pseudomonadota</taxon>
        <taxon>Alphaproteobacteria</taxon>
        <taxon>Sphingomonadales</taxon>
        <taxon>Erythrobacteraceae</taxon>
        <taxon>Caenibius</taxon>
    </lineage>
</organism>
<feature type="signal peptide" evidence="1">
    <location>
        <begin position="1"/>
        <end position="21"/>
    </location>
</feature>
<comment type="caution">
    <text evidence="2">The sequence shown here is derived from an EMBL/GenBank/DDBJ whole genome shotgun (WGS) entry which is preliminary data.</text>
</comment>
<dbReference type="Pfam" id="PF09912">
    <property type="entry name" value="DUF2141"/>
    <property type="match status" value="1"/>
</dbReference>
<dbReference type="eggNOG" id="COG4704">
    <property type="taxonomic scope" value="Bacteria"/>
</dbReference>
<proteinExistence type="predicted"/>
<dbReference type="AlphaFoldDB" id="U2YJX8"/>
<dbReference type="OrthoDB" id="7189112at2"/>
<protein>
    <recommendedName>
        <fullName evidence="4">DUF2141 domain-containing protein</fullName>
    </recommendedName>
</protein>